<accession>A0A3L6PAD5</accession>
<organism evidence="2 3">
    <name type="scientific">Fusarium oxysporum f. sp. cepae</name>
    <dbReference type="NCBI Taxonomy" id="396571"/>
    <lineage>
        <taxon>Eukaryota</taxon>
        <taxon>Fungi</taxon>
        <taxon>Dikarya</taxon>
        <taxon>Ascomycota</taxon>
        <taxon>Pezizomycotina</taxon>
        <taxon>Sordariomycetes</taxon>
        <taxon>Hypocreomycetidae</taxon>
        <taxon>Hypocreales</taxon>
        <taxon>Nectriaceae</taxon>
        <taxon>Fusarium</taxon>
        <taxon>Fusarium oxysporum species complex</taxon>
    </lineage>
</organism>
<name>A0A3L6PAD5_FUSOX</name>
<evidence type="ECO:0000313" key="3">
    <source>
        <dbReference type="Proteomes" id="UP000270866"/>
    </source>
</evidence>
<dbReference type="AlphaFoldDB" id="A0A3L6PAD5"/>
<keyword evidence="1" id="KW-1133">Transmembrane helix</keyword>
<sequence length="86" mass="9623">MAEKRVIIRDTRVTPLTFDMLQQSAQHVKIRSAAFAVKVIVVVMIPAPMDLVVVPNPPSDGIFVGARLASVRLKMEHHGRMRDEHP</sequence>
<feature type="transmembrane region" description="Helical" evidence="1">
    <location>
        <begin position="30"/>
        <end position="49"/>
    </location>
</feature>
<keyword evidence="1" id="KW-0812">Transmembrane</keyword>
<evidence type="ECO:0000256" key="1">
    <source>
        <dbReference type="SAM" id="Phobius"/>
    </source>
</evidence>
<dbReference type="EMBL" id="MRCU01000001">
    <property type="protein sequence ID" value="RKK30141.1"/>
    <property type="molecule type" value="Genomic_DNA"/>
</dbReference>
<reference evidence="2 3" key="1">
    <citation type="journal article" date="2018" name="Sci. Rep.">
        <title>Characterisation of pathogen-specific regions and novel effector candidates in Fusarium oxysporum f. sp. cepae.</title>
        <authorList>
            <person name="Armitage A.D."/>
            <person name="Taylor A."/>
            <person name="Sobczyk M.K."/>
            <person name="Baxter L."/>
            <person name="Greenfield B.P."/>
            <person name="Bates H.J."/>
            <person name="Wilson F."/>
            <person name="Jackson A.C."/>
            <person name="Ott S."/>
            <person name="Harrison R.J."/>
            <person name="Clarkson J.P."/>
        </authorList>
    </citation>
    <scope>NUCLEOTIDE SEQUENCE [LARGE SCALE GENOMIC DNA]</scope>
    <source>
        <strain evidence="2 3">FoC_Fus2</strain>
    </source>
</reference>
<dbReference type="Proteomes" id="UP000270866">
    <property type="component" value="Chromosome 1"/>
</dbReference>
<protein>
    <submittedName>
        <fullName evidence="2">Uncharacterized protein</fullName>
    </submittedName>
</protein>
<gene>
    <name evidence="2" type="ORF">BFJ65_g2045</name>
</gene>
<evidence type="ECO:0000313" key="2">
    <source>
        <dbReference type="EMBL" id="RKK30141.1"/>
    </source>
</evidence>
<proteinExistence type="predicted"/>
<keyword evidence="1" id="KW-0472">Membrane</keyword>
<comment type="caution">
    <text evidence="2">The sequence shown here is derived from an EMBL/GenBank/DDBJ whole genome shotgun (WGS) entry which is preliminary data.</text>
</comment>